<evidence type="ECO:0000256" key="10">
    <source>
        <dbReference type="RuleBase" id="RU261113"/>
    </source>
</evidence>
<comment type="subcellular location">
    <subcellularLocation>
        <location evidence="1 10">Nucleus</location>
    </subcellularLocation>
</comment>
<feature type="region of interest" description="Disordered" evidence="11">
    <location>
        <begin position="283"/>
        <end position="339"/>
    </location>
</feature>
<evidence type="ECO:0000256" key="9">
    <source>
        <dbReference type="ARBA" id="ARBA00023242"/>
    </source>
</evidence>
<comment type="function">
    <text evidence="10">Component of the transcription regulatory histone acetylation (HAT) complex SAGA, a multiprotein complex that activates transcription by remodeling chromatin and mediating histone acetylation and deubiquitination. Within the SAGA complex, participates in a subcomplex that specifically deubiquitinates histone H2B. The SAGA complex is recruited to specific gene promoters by activators, where it is required for transcription.</text>
</comment>
<dbReference type="Proteomes" id="UP000887566">
    <property type="component" value="Unplaced"/>
</dbReference>
<dbReference type="GO" id="GO:0000124">
    <property type="term" value="C:SAGA complex"/>
    <property type="evidence" value="ECO:0007669"/>
    <property type="project" value="TreeGrafter"/>
</dbReference>
<reference evidence="13" key="1">
    <citation type="submission" date="2022-11" db="UniProtKB">
        <authorList>
            <consortium name="WormBaseParasite"/>
        </authorList>
    </citation>
    <scope>IDENTIFICATION</scope>
</reference>
<dbReference type="InterPro" id="IPR013246">
    <property type="entry name" value="SAGA_su_Sgf11"/>
</dbReference>
<dbReference type="GO" id="GO:0006325">
    <property type="term" value="P:chromatin organization"/>
    <property type="evidence" value="ECO:0007669"/>
    <property type="project" value="UniProtKB-KW"/>
</dbReference>
<evidence type="ECO:0000313" key="13">
    <source>
        <dbReference type="WBParaSite" id="PSAMB.scaffold114size76995.g2173.t1"/>
    </source>
</evidence>
<keyword evidence="8" id="KW-0804">Transcription</keyword>
<evidence type="ECO:0000256" key="1">
    <source>
        <dbReference type="ARBA" id="ARBA00004123"/>
    </source>
</evidence>
<dbReference type="PANTHER" id="PTHR46367:SF1">
    <property type="entry name" value="ATAXIN-7-LIKE PROTEIN 3"/>
    <property type="match status" value="1"/>
</dbReference>
<feature type="compositionally biased region" description="Basic residues" evidence="11">
    <location>
        <begin position="209"/>
        <end position="218"/>
    </location>
</feature>
<evidence type="ECO:0000256" key="7">
    <source>
        <dbReference type="ARBA" id="ARBA00023159"/>
    </source>
</evidence>
<dbReference type="GO" id="GO:0008270">
    <property type="term" value="F:zinc ion binding"/>
    <property type="evidence" value="ECO:0007669"/>
    <property type="project" value="UniProtKB-KW"/>
</dbReference>
<comment type="similarity">
    <text evidence="10">Belongs to the SGF11 family.</text>
</comment>
<keyword evidence="2" id="KW-0479">Metal-binding</keyword>
<dbReference type="Pfam" id="PF08209">
    <property type="entry name" value="Sgf11"/>
    <property type="match status" value="1"/>
</dbReference>
<dbReference type="GO" id="GO:0006357">
    <property type="term" value="P:regulation of transcription by RNA polymerase II"/>
    <property type="evidence" value="ECO:0007669"/>
    <property type="project" value="TreeGrafter"/>
</dbReference>
<evidence type="ECO:0000256" key="8">
    <source>
        <dbReference type="ARBA" id="ARBA00023163"/>
    </source>
</evidence>
<keyword evidence="9" id="KW-0539">Nucleus</keyword>
<keyword evidence="5" id="KW-0156">Chromatin regulator</keyword>
<evidence type="ECO:0000256" key="3">
    <source>
        <dbReference type="ARBA" id="ARBA00022771"/>
    </source>
</evidence>
<sequence length="339" mass="36379">MDGPSSTRRISGRIRSLDISDEGETDALINELYDAVLRQVIVSSAFEAHRSAAIGLSFLFDDTDDKSANPSGSPRSVRLEESDTIVNAPGYDVFGQSHVALGKSLRNQECVCPECGRSMVASRFAPHLEKCMGMGRNSSRIAKRRLAAHAQSLGTRRTPPVPEPRPHTRDAIVSGAALSLDSDEDRSEDDSRMGSLPDDDDDWLTATKKTGRSARNKKLSLVGSSGGGKSRRRPVKTVAVVDVSHPPALKAEDWGAGEEEDSLAGLLPLVDEASQPPLLFAAEERASPGMHLRSRRVKKPTAKTDSNTSKPPDIYDLDDGSSRGGSVGFGDLLADDDAF</sequence>
<evidence type="ECO:0000256" key="11">
    <source>
        <dbReference type="SAM" id="MobiDB-lite"/>
    </source>
</evidence>
<feature type="compositionally biased region" description="Basic residues" evidence="11">
    <location>
        <begin position="292"/>
        <end position="301"/>
    </location>
</feature>
<keyword evidence="6" id="KW-0805">Transcription regulation</keyword>
<feature type="region of interest" description="Disordered" evidence="11">
    <location>
        <begin position="146"/>
        <end position="241"/>
    </location>
</feature>
<dbReference type="GO" id="GO:0003713">
    <property type="term" value="F:transcription coactivator activity"/>
    <property type="evidence" value="ECO:0007669"/>
    <property type="project" value="TreeGrafter"/>
</dbReference>
<evidence type="ECO:0000256" key="5">
    <source>
        <dbReference type="ARBA" id="ARBA00022853"/>
    </source>
</evidence>
<dbReference type="InterPro" id="IPR051078">
    <property type="entry name" value="SGF11"/>
</dbReference>
<dbReference type="GO" id="GO:0071819">
    <property type="term" value="C:DUBm complex"/>
    <property type="evidence" value="ECO:0007669"/>
    <property type="project" value="UniProtKB-ARBA"/>
</dbReference>
<keyword evidence="12" id="KW-1185">Reference proteome</keyword>
<dbReference type="PANTHER" id="PTHR46367">
    <property type="entry name" value="ATAXIN-7-LIKE PROTEIN 3"/>
    <property type="match status" value="1"/>
</dbReference>
<protein>
    <recommendedName>
        <fullName evidence="10">SAGA-associated factor 11</fullName>
    </recommendedName>
</protein>
<keyword evidence="3" id="KW-0863">Zinc-finger</keyword>
<dbReference type="AlphaFoldDB" id="A0A914UP36"/>
<dbReference type="WBParaSite" id="PSAMB.scaffold114size76995.g2173.t1">
    <property type="protein sequence ID" value="PSAMB.scaffold114size76995.g2173.t1"/>
    <property type="gene ID" value="PSAMB.scaffold114size76995.g2173"/>
</dbReference>
<proteinExistence type="inferred from homology"/>
<comment type="subunit">
    <text evidence="10">Component of some SAGA transcription coactivator-HAT complexes.</text>
</comment>
<dbReference type="Gene3D" id="3.30.160.60">
    <property type="entry name" value="Classic Zinc Finger"/>
    <property type="match status" value="1"/>
</dbReference>
<keyword evidence="4" id="KW-0862">Zinc</keyword>
<organism evidence="12 13">
    <name type="scientific">Plectus sambesii</name>
    <dbReference type="NCBI Taxonomy" id="2011161"/>
    <lineage>
        <taxon>Eukaryota</taxon>
        <taxon>Metazoa</taxon>
        <taxon>Ecdysozoa</taxon>
        <taxon>Nematoda</taxon>
        <taxon>Chromadorea</taxon>
        <taxon>Plectida</taxon>
        <taxon>Plectina</taxon>
        <taxon>Plectoidea</taxon>
        <taxon>Plectidae</taxon>
        <taxon>Plectus</taxon>
    </lineage>
</organism>
<evidence type="ECO:0000256" key="2">
    <source>
        <dbReference type="ARBA" id="ARBA00022723"/>
    </source>
</evidence>
<accession>A0A914UP36</accession>
<evidence type="ECO:0000256" key="6">
    <source>
        <dbReference type="ARBA" id="ARBA00023015"/>
    </source>
</evidence>
<evidence type="ECO:0000313" key="12">
    <source>
        <dbReference type="Proteomes" id="UP000887566"/>
    </source>
</evidence>
<name>A0A914UP36_9BILA</name>
<keyword evidence="7 10" id="KW-0010">Activator</keyword>
<evidence type="ECO:0000256" key="4">
    <source>
        <dbReference type="ARBA" id="ARBA00022833"/>
    </source>
</evidence>
<dbReference type="FunFam" id="3.30.160.60:FF:000118">
    <property type="entry name" value="Ataxin-7-like protein 3"/>
    <property type="match status" value="1"/>
</dbReference>